<protein>
    <submittedName>
        <fullName evidence="3">Glycosyltransferase family 1 protein</fullName>
    </submittedName>
</protein>
<dbReference type="InterPro" id="IPR002213">
    <property type="entry name" value="UDP_glucos_trans"/>
</dbReference>
<dbReference type="PANTHER" id="PTHR48050">
    <property type="entry name" value="STEROL 3-BETA-GLUCOSYLTRANSFERASE"/>
    <property type="match status" value="1"/>
</dbReference>
<dbReference type="CDD" id="cd03784">
    <property type="entry name" value="GT1_Gtf-like"/>
    <property type="match status" value="1"/>
</dbReference>
<comment type="caution">
    <text evidence="3">The sequence shown here is derived from an EMBL/GenBank/DDBJ whole genome shotgun (WGS) entry which is preliminary data.</text>
</comment>
<feature type="domain" description="Erythromycin biosynthesis protein CIII-like C-terminal" evidence="2">
    <location>
        <begin position="312"/>
        <end position="416"/>
    </location>
</feature>
<sequence length="423" mass="48193">MRILLISIGTRGDVEPFLAIAELLKAKGHEIVCAFPEQFRKMTDDLNIEFHGLNPAFLELLHSKDGEVVMGGGKSLWGKILSFVRLAQKGIEVNKVMMAEQHEITESVQPDLIIHHNKAVYPIYKEVQDHIPQIIVSPVPYLIHHIKGYPHLGFRKKILGINIEKWSYSLANFGLLSFVSSWSKKLKHNKRPGRKALKDCLLNTPLIYTISPSLFSGEIDPDSPVKVLGYHEKSVETHWEPSDELQQFIQRHNKILFITFGSMTNPWPEKITRMFCEILSEYEIPAIINTAYGGLVKLDEYDNALIHFEEGLPYHWILPKMYGVVHHGGSGTTHLGAKYGCASMIIPHIVDQFMWNQLLYEKGIGPKGIKISKISKKKLASKILDLWTHQPFKDKAEMLSEEMQKEDFRSELVEALLTVKIKG</sequence>
<dbReference type="InterPro" id="IPR004276">
    <property type="entry name" value="GlycoTrans_28_N"/>
</dbReference>
<dbReference type="AlphaFoldDB" id="A0A935C6G3"/>
<evidence type="ECO:0000259" key="2">
    <source>
        <dbReference type="Pfam" id="PF06722"/>
    </source>
</evidence>
<dbReference type="InterPro" id="IPR050426">
    <property type="entry name" value="Glycosyltransferase_28"/>
</dbReference>
<dbReference type="GO" id="GO:0005975">
    <property type="term" value="P:carbohydrate metabolic process"/>
    <property type="evidence" value="ECO:0007669"/>
    <property type="project" value="InterPro"/>
</dbReference>
<reference evidence="3" key="1">
    <citation type="submission" date="2021-01" db="EMBL/GenBank/DDBJ databases">
        <title>Marivirga aurantiaca sp. nov., isolated from intertidal surface sediments.</title>
        <authorList>
            <person name="Zhang M."/>
        </authorList>
    </citation>
    <scope>NUCLEOTIDE SEQUENCE</scope>
    <source>
        <strain evidence="3">S37H4</strain>
    </source>
</reference>
<dbReference type="GO" id="GO:0033072">
    <property type="term" value="P:vancomycin biosynthetic process"/>
    <property type="evidence" value="ECO:0007669"/>
    <property type="project" value="UniProtKB-ARBA"/>
</dbReference>
<dbReference type="EMBL" id="JAEQBW010000001">
    <property type="protein sequence ID" value="MBK6264354.1"/>
    <property type="molecule type" value="Genomic_DNA"/>
</dbReference>
<dbReference type="PANTHER" id="PTHR48050:SF13">
    <property type="entry name" value="STEROL 3-BETA-GLUCOSYLTRANSFERASE UGT80A2"/>
    <property type="match status" value="1"/>
</dbReference>
<dbReference type="InterPro" id="IPR010610">
    <property type="entry name" value="EryCIII-like_C"/>
</dbReference>
<evidence type="ECO:0000313" key="3">
    <source>
        <dbReference type="EMBL" id="MBK6264354.1"/>
    </source>
</evidence>
<dbReference type="RefSeq" id="WP_201430017.1">
    <property type="nucleotide sequence ID" value="NZ_JAEQBW010000001.1"/>
</dbReference>
<feature type="domain" description="Glycosyltransferase family 28 N-terminal" evidence="1">
    <location>
        <begin position="3"/>
        <end position="91"/>
    </location>
</feature>
<evidence type="ECO:0000313" key="4">
    <source>
        <dbReference type="Proteomes" id="UP000611723"/>
    </source>
</evidence>
<evidence type="ECO:0000259" key="1">
    <source>
        <dbReference type="Pfam" id="PF03033"/>
    </source>
</evidence>
<organism evidence="3 4">
    <name type="scientific">Marivirga aurantiaca</name>
    <dbReference type="NCBI Taxonomy" id="2802615"/>
    <lineage>
        <taxon>Bacteria</taxon>
        <taxon>Pseudomonadati</taxon>
        <taxon>Bacteroidota</taxon>
        <taxon>Cytophagia</taxon>
        <taxon>Cytophagales</taxon>
        <taxon>Marivirgaceae</taxon>
        <taxon>Marivirga</taxon>
    </lineage>
</organism>
<dbReference type="Proteomes" id="UP000611723">
    <property type="component" value="Unassembled WGS sequence"/>
</dbReference>
<accession>A0A935C6G3</accession>
<dbReference type="GO" id="GO:0016758">
    <property type="term" value="F:hexosyltransferase activity"/>
    <property type="evidence" value="ECO:0007669"/>
    <property type="project" value="InterPro"/>
</dbReference>
<name>A0A935C6G3_9BACT</name>
<dbReference type="Pfam" id="PF06722">
    <property type="entry name" value="EryCIII-like_C"/>
    <property type="match status" value="1"/>
</dbReference>
<dbReference type="Pfam" id="PF03033">
    <property type="entry name" value="Glyco_transf_28"/>
    <property type="match status" value="1"/>
</dbReference>
<gene>
    <name evidence="3" type="ORF">JKA74_04840</name>
</gene>
<dbReference type="GO" id="GO:0008194">
    <property type="term" value="F:UDP-glycosyltransferase activity"/>
    <property type="evidence" value="ECO:0007669"/>
    <property type="project" value="InterPro"/>
</dbReference>
<keyword evidence="4" id="KW-1185">Reference proteome</keyword>
<dbReference type="Gene3D" id="3.40.50.2000">
    <property type="entry name" value="Glycogen Phosphorylase B"/>
    <property type="match status" value="2"/>
</dbReference>
<proteinExistence type="predicted"/>
<dbReference type="FunFam" id="3.40.50.2000:FF:000009">
    <property type="entry name" value="Sterol 3-beta-glucosyltransferase UGT80A2"/>
    <property type="match status" value="1"/>
</dbReference>
<dbReference type="SUPFAM" id="SSF53756">
    <property type="entry name" value="UDP-Glycosyltransferase/glycogen phosphorylase"/>
    <property type="match status" value="1"/>
</dbReference>